<comment type="catalytic activity">
    <reaction evidence="4">
        <text>[thioredoxin]-disulfide + sulfite + AMP + 2 H(+) = adenosine 5'-phosphosulfate + [thioredoxin]-dithiol</text>
        <dbReference type="Rhea" id="RHEA:21976"/>
        <dbReference type="Rhea" id="RHEA-COMP:10698"/>
        <dbReference type="Rhea" id="RHEA-COMP:10700"/>
        <dbReference type="ChEBI" id="CHEBI:15378"/>
        <dbReference type="ChEBI" id="CHEBI:17359"/>
        <dbReference type="ChEBI" id="CHEBI:29950"/>
        <dbReference type="ChEBI" id="CHEBI:50058"/>
        <dbReference type="ChEBI" id="CHEBI:58243"/>
        <dbReference type="ChEBI" id="CHEBI:456215"/>
        <dbReference type="EC" id="1.8.4.10"/>
    </reaction>
</comment>
<evidence type="ECO:0000256" key="1">
    <source>
        <dbReference type="ARBA" id="ARBA00009732"/>
    </source>
</evidence>
<dbReference type="EMBL" id="BSNK01000001">
    <property type="protein sequence ID" value="GLQ23318.1"/>
    <property type="molecule type" value="Genomic_DNA"/>
</dbReference>
<dbReference type="Pfam" id="PF01507">
    <property type="entry name" value="PAPS_reduct"/>
    <property type="match status" value="1"/>
</dbReference>
<dbReference type="PANTHER" id="PTHR46509">
    <property type="entry name" value="PHOSPHOADENOSINE PHOSPHOSULFATE REDUCTASE"/>
    <property type="match status" value="1"/>
</dbReference>
<evidence type="ECO:0000256" key="4">
    <source>
        <dbReference type="HAMAP-Rule" id="MF_00063"/>
    </source>
</evidence>
<dbReference type="RefSeq" id="WP_284388616.1">
    <property type="nucleotide sequence ID" value="NZ_BSNK01000001.1"/>
</dbReference>
<accession>A0ABQ5V8Y8</accession>
<keyword evidence="4" id="KW-0408">Iron</keyword>
<dbReference type="InterPro" id="IPR002500">
    <property type="entry name" value="PAPS_reduct_dom"/>
</dbReference>
<gene>
    <name evidence="4" type="primary">cysH</name>
    <name evidence="6" type="ORF">GCM10007853_11920</name>
</gene>
<dbReference type="HAMAP" id="MF_00063">
    <property type="entry name" value="CysH"/>
    <property type="match status" value="1"/>
</dbReference>
<dbReference type="Gene3D" id="3.40.50.620">
    <property type="entry name" value="HUPs"/>
    <property type="match status" value="1"/>
</dbReference>
<keyword evidence="4" id="KW-0411">Iron-sulfur</keyword>
<protein>
    <recommendedName>
        <fullName evidence="4">Adenosine 5'-phosphosulfate reductase</fullName>
        <shortName evidence="4">APS reductase</shortName>
        <ecNumber evidence="4">1.8.4.10</ecNumber>
    </recommendedName>
    <alternativeName>
        <fullName evidence="4">5'-adenylylsulfate reductase</fullName>
    </alternativeName>
    <alternativeName>
        <fullName evidence="4">Thioredoxin-dependent 5'-adenylylsulfate reductase</fullName>
    </alternativeName>
</protein>
<dbReference type="Proteomes" id="UP001161391">
    <property type="component" value="Unassembled WGS sequence"/>
</dbReference>
<keyword evidence="4" id="KW-0479">Metal-binding</keyword>
<keyword evidence="4" id="KW-0963">Cytoplasm</keyword>
<dbReference type="Pfam" id="PF06073">
    <property type="entry name" value="DUF934"/>
    <property type="match status" value="1"/>
</dbReference>
<evidence type="ECO:0000256" key="2">
    <source>
        <dbReference type="ARBA" id="ARBA00023002"/>
    </source>
</evidence>
<feature type="binding site" evidence="4">
    <location>
        <position position="353"/>
    </location>
    <ligand>
        <name>[4Fe-4S] cluster</name>
        <dbReference type="ChEBI" id="CHEBI:49883"/>
    </ligand>
</feature>
<dbReference type="SUPFAM" id="SSF52402">
    <property type="entry name" value="Adenine nucleotide alpha hydrolases-like"/>
    <property type="match status" value="1"/>
</dbReference>
<dbReference type="EC" id="1.8.4.10" evidence="4"/>
<evidence type="ECO:0000259" key="5">
    <source>
        <dbReference type="Pfam" id="PF01507"/>
    </source>
</evidence>
<evidence type="ECO:0000256" key="3">
    <source>
        <dbReference type="ARBA" id="ARBA00024327"/>
    </source>
</evidence>
<organism evidence="6 7">
    <name type="scientific">Algimonas ampicilliniresistens</name>
    <dbReference type="NCBI Taxonomy" id="1298735"/>
    <lineage>
        <taxon>Bacteria</taxon>
        <taxon>Pseudomonadati</taxon>
        <taxon>Pseudomonadota</taxon>
        <taxon>Alphaproteobacteria</taxon>
        <taxon>Maricaulales</taxon>
        <taxon>Robiginitomaculaceae</taxon>
        <taxon>Algimonas</taxon>
    </lineage>
</organism>
<feature type="active site" description="Nucleophile; cysteine thiosulfonate intermediate" evidence="4">
    <location>
        <position position="379"/>
    </location>
</feature>
<evidence type="ECO:0000313" key="6">
    <source>
        <dbReference type="EMBL" id="GLQ23318.1"/>
    </source>
</evidence>
<feature type="binding site" evidence="4">
    <location>
        <position position="267"/>
    </location>
    <ligand>
        <name>[4Fe-4S] cluster</name>
        <dbReference type="ChEBI" id="CHEBI:49883"/>
    </ligand>
</feature>
<dbReference type="PANTHER" id="PTHR46509:SF1">
    <property type="entry name" value="PHOSPHOADENOSINE PHOSPHOSULFATE REDUCTASE"/>
    <property type="match status" value="1"/>
</dbReference>
<keyword evidence="2 4" id="KW-0560">Oxidoreductase</keyword>
<dbReference type="NCBIfam" id="NF002537">
    <property type="entry name" value="PRK02090.1"/>
    <property type="match status" value="1"/>
</dbReference>
<dbReference type="NCBIfam" id="TIGR00434">
    <property type="entry name" value="cysH"/>
    <property type="match status" value="1"/>
</dbReference>
<name>A0ABQ5V8Y8_9PROT</name>
<keyword evidence="7" id="KW-1185">Reference proteome</keyword>
<comment type="function">
    <text evidence="4">Catalyzes the formation of sulfite from adenosine 5'-phosphosulfate (APS) using thioredoxin as an electron donor.</text>
</comment>
<feature type="binding site" evidence="4">
    <location>
        <position position="356"/>
    </location>
    <ligand>
        <name>[4Fe-4S] cluster</name>
        <dbReference type="ChEBI" id="CHEBI:49883"/>
    </ligand>
</feature>
<dbReference type="InterPro" id="IPR008318">
    <property type="entry name" value="UCP030820"/>
</dbReference>
<comment type="cofactor">
    <cofactor evidence="4">
        <name>[4Fe-4S] cluster</name>
        <dbReference type="ChEBI" id="CHEBI:49883"/>
    </cofactor>
    <text evidence="4">Binds 1 [4Fe-4S] cluster per subunit.</text>
</comment>
<proteinExistence type="inferred from homology"/>
<dbReference type="CDD" id="cd23945">
    <property type="entry name" value="PAPS_reductase"/>
    <property type="match status" value="1"/>
</dbReference>
<reference evidence="6" key="1">
    <citation type="journal article" date="2014" name="Int. J. Syst. Evol. Microbiol.">
        <title>Complete genome of a new Firmicutes species belonging to the dominant human colonic microbiota ('Ruminococcus bicirculans') reveals two chromosomes and a selective capacity to utilize plant glucans.</title>
        <authorList>
            <consortium name="NISC Comparative Sequencing Program"/>
            <person name="Wegmann U."/>
            <person name="Louis P."/>
            <person name="Goesmann A."/>
            <person name="Henrissat B."/>
            <person name="Duncan S.H."/>
            <person name="Flint H.J."/>
        </authorList>
    </citation>
    <scope>NUCLEOTIDE SEQUENCE</scope>
    <source>
        <strain evidence="6">NBRC 108219</strain>
    </source>
</reference>
<feature type="binding site" evidence="4">
    <location>
        <position position="266"/>
    </location>
    <ligand>
        <name>[4Fe-4S] cluster</name>
        <dbReference type="ChEBI" id="CHEBI:49883"/>
    </ligand>
</feature>
<comment type="caution">
    <text evidence="6">The sequence shown here is derived from an EMBL/GenBank/DDBJ whole genome shotgun (WGS) entry which is preliminary data.</text>
</comment>
<comment type="similarity">
    <text evidence="1 4">Belongs to the PAPS reductase family. CysH subfamily.</text>
</comment>
<evidence type="ECO:0000313" key="7">
    <source>
        <dbReference type="Proteomes" id="UP001161391"/>
    </source>
</evidence>
<dbReference type="InterPro" id="IPR014729">
    <property type="entry name" value="Rossmann-like_a/b/a_fold"/>
</dbReference>
<reference evidence="6" key="2">
    <citation type="submission" date="2023-01" db="EMBL/GenBank/DDBJ databases">
        <title>Draft genome sequence of Algimonas ampicilliniresistens strain NBRC 108219.</title>
        <authorList>
            <person name="Sun Q."/>
            <person name="Mori K."/>
        </authorList>
    </citation>
    <scope>NUCLEOTIDE SEQUENCE</scope>
    <source>
        <strain evidence="6">NBRC 108219</strain>
    </source>
</reference>
<comment type="pathway">
    <text evidence="3 4">Sulfur metabolism; hydrogen sulfide biosynthesis; sulfite from sulfate.</text>
</comment>
<dbReference type="InterPro" id="IPR004511">
    <property type="entry name" value="PAPS/APS_Rdtase"/>
</dbReference>
<comment type="subcellular location">
    <subcellularLocation>
        <location evidence="4">Cytoplasm</location>
    </subcellularLocation>
</comment>
<feature type="domain" description="Phosphoadenosine phosphosulphate reductase" evidence="5">
    <location>
        <begin position="185"/>
        <end position="358"/>
    </location>
</feature>
<sequence length="400" mass="44099">MPALDLSLVSATGVAANAVDPSDVDALSRNTDIEALRLPPDADLSEIVDALPRIQSIFVEFAAFTDGRGFSLARLLRLRHGYTGLLVADGQLIPDQFAFALQCGFDAVRIADRELARHTPEAWDAALDAFDLTYQRGYAVKPGPATSIFDARLTAMEERKTDDPFFGLGAEAALRRAIAQHDGDIFLASSLGADSAVLLHMVSRIRPDLPIYFLDTGKHFRQTLAYRDTLIEQLGLTNFINVRPDRDELIEQDPTGALHEAEPDACCALRKVRPLASAVGHFGAQITGRKRYQTPERANMPIYEPLDGADGEPGMVKINPLGYWTAKDVTAYIRRHNLPPHPMFALGYLSIGCQPCTTRVAEGEDPRAGRWRNQGKTECGIHMVDGKWQPLEKKETFEAF</sequence>